<evidence type="ECO:0000256" key="12">
    <source>
        <dbReference type="ARBA" id="ARBA00048418"/>
    </source>
</evidence>
<keyword evidence="9" id="KW-0694">RNA-binding</keyword>
<dbReference type="GO" id="GO:0003723">
    <property type="term" value="F:RNA binding"/>
    <property type="evidence" value="ECO:0007669"/>
    <property type="project" value="UniProtKB-KW"/>
</dbReference>
<keyword evidence="10" id="KW-0943">RNA-mediated gene silencing</keyword>
<dbReference type="NCBIfam" id="TIGR04074">
    <property type="entry name" value="bacter_Hen1"/>
    <property type="match status" value="1"/>
</dbReference>
<dbReference type="InterPro" id="IPR026610">
    <property type="entry name" value="Hen1"/>
</dbReference>
<dbReference type="InterPro" id="IPR024026">
    <property type="entry name" value="3'-RNA_MeTfrase_Hen1_bac"/>
</dbReference>
<keyword evidence="15" id="KW-1185">Reference proteome</keyword>
<evidence type="ECO:0000256" key="2">
    <source>
        <dbReference type="ARBA" id="ARBA00009026"/>
    </source>
</evidence>
<comment type="cofactor">
    <cofactor evidence="1">
        <name>Mg(2+)</name>
        <dbReference type="ChEBI" id="CHEBI:18420"/>
    </cofactor>
</comment>
<keyword evidence="8" id="KW-0460">Magnesium</keyword>
<dbReference type="Proteomes" id="UP000638648">
    <property type="component" value="Unassembled WGS sequence"/>
</dbReference>
<dbReference type="EC" id="2.1.1.386" evidence="11"/>
<evidence type="ECO:0000256" key="8">
    <source>
        <dbReference type="ARBA" id="ARBA00022842"/>
    </source>
</evidence>
<evidence type="ECO:0000256" key="7">
    <source>
        <dbReference type="ARBA" id="ARBA00022723"/>
    </source>
</evidence>
<dbReference type="GO" id="GO:0001510">
    <property type="term" value="P:RNA methylation"/>
    <property type="evidence" value="ECO:0007669"/>
    <property type="project" value="InterPro"/>
</dbReference>
<comment type="catalytic activity">
    <reaction evidence="12">
        <text>small RNA 3'-end nucleotide + S-adenosyl-L-methionine = small RNA 3'-end 2'-O-methylnucleotide + S-adenosyl-L-homocysteine + H(+)</text>
        <dbReference type="Rhea" id="RHEA:37887"/>
        <dbReference type="Rhea" id="RHEA-COMP:10415"/>
        <dbReference type="Rhea" id="RHEA-COMP:10416"/>
        <dbReference type="ChEBI" id="CHEBI:15378"/>
        <dbReference type="ChEBI" id="CHEBI:57856"/>
        <dbReference type="ChEBI" id="CHEBI:59789"/>
        <dbReference type="ChEBI" id="CHEBI:74896"/>
        <dbReference type="ChEBI" id="CHEBI:74898"/>
        <dbReference type="EC" id="2.1.1.386"/>
    </reaction>
</comment>
<evidence type="ECO:0000256" key="1">
    <source>
        <dbReference type="ARBA" id="ARBA00001946"/>
    </source>
</evidence>
<evidence type="ECO:0000313" key="14">
    <source>
        <dbReference type="EMBL" id="MBE1613195.1"/>
    </source>
</evidence>
<evidence type="ECO:0000256" key="9">
    <source>
        <dbReference type="ARBA" id="ARBA00022884"/>
    </source>
</evidence>
<comment type="caution">
    <text evidence="14">The sequence shown here is derived from an EMBL/GenBank/DDBJ whole genome shotgun (WGS) entry which is preliminary data.</text>
</comment>
<dbReference type="EMBL" id="JADBEM010000001">
    <property type="protein sequence ID" value="MBE1613195.1"/>
    <property type="molecule type" value="Genomic_DNA"/>
</dbReference>
<sequence length="484" mass="53729">MFLTLTSTAPNATDLGFLLHKHPDRVQSFDLSVGTAHVFYPRADDDRCTVALLVEVDPIRLVRGRRFGGDGFALAQYVNDRPHAASSMLAVALGRVFRSAMRGRCKERPDLEGALLPLEIHLPSLPSSGGADLVERLFAPLGWRVTASTHPLDPEVPSWGESRYVDTHLAGTMTLDAALSHLYVLLPVLDGAKHYWVSTEEIDKLVRGGGTWLRTHPERDLIMRRYLAHQSGYVSDAAERLAALDDTMSAQVEEQADTATNEQSEQREPLVRIRRAAVLAELRTLRATRVVDLGCGEGALLRDLIADPSFTEIVGVDVAPRELDRAARRLDLDRMPDSQRARLSLLQSSATYRDSRLEGYDAIVLMEVVEHLDPERLPALERTVFAHARPSAVVVTTPNVEFNARYESLRAGGMRHPDHRFEWSRAEFEAWARRAGNAHGYDVRFVPIGELDPDLGPPTQMAVFTRITDALETSDGEPRAEVSA</sequence>
<dbReference type="Pfam" id="PF13489">
    <property type="entry name" value="Methyltransf_23"/>
    <property type="match status" value="1"/>
</dbReference>
<evidence type="ECO:0000256" key="4">
    <source>
        <dbReference type="ARBA" id="ARBA00022603"/>
    </source>
</evidence>
<dbReference type="GO" id="GO:0031047">
    <property type="term" value="P:regulatory ncRNA-mediated gene silencing"/>
    <property type="evidence" value="ECO:0007669"/>
    <property type="project" value="UniProtKB-KW"/>
</dbReference>
<evidence type="ECO:0000256" key="3">
    <source>
        <dbReference type="ARBA" id="ARBA00021330"/>
    </source>
</evidence>
<keyword evidence="7" id="KW-0479">Metal-binding</keyword>
<accession>A0A927NE39</accession>
<comment type="similarity">
    <text evidence="2">Belongs to the methyltransferase superfamily. HEN1 family.</text>
</comment>
<dbReference type="SUPFAM" id="SSF53335">
    <property type="entry name" value="S-adenosyl-L-methionine-dependent methyltransferases"/>
    <property type="match status" value="1"/>
</dbReference>
<dbReference type="GO" id="GO:0046872">
    <property type="term" value="F:metal ion binding"/>
    <property type="evidence" value="ECO:0007669"/>
    <property type="project" value="UniProtKB-KW"/>
</dbReference>
<dbReference type="InterPro" id="IPR038546">
    <property type="entry name" value="Hen1_N_sf"/>
</dbReference>
<dbReference type="PANTHER" id="PTHR21404:SF3">
    <property type="entry name" value="SMALL RNA 2'-O-METHYLTRANSFERASE"/>
    <property type="match status" value="1"/>
</dbReference>
<keyword evidence="4" id="KW-0489">Methyltransferase</keyword>
<dbReference type="AlphaFoldDB" id="A0A927NE39"/>
<dbReference type="InterPro" id="IPR029063">
    <property type="entry name" value="SAM-dependent_MTases_sf"/>
</dbReference>
<evidence type="ECO:0000313" key="15">
    <source>
        <dbReference type="Proteomes" id="UP000638648"/>
    </source>
</evidence>
<feature type="domain" description="Hen1 N-terminal" evidence="13">
    <location>
        <begin position="1"/>
        <end position="242"/>
    </location>
</feature>
<gene>
    <name evidence="14" type="ORF">HEB94_010043</name>
</gene>
<dbReference type="Pfam" id="PF12623">
    <property type="entry name" value="Hen1_L"/>
    <property type="match status" value="1"/>
</dbReference>
<evidence type="ECO:0000256" key="11">
    <source>
        <dbReference type="ARBA" id="ARBA00035025"/>
    </source>
</evidence>
<dbReference type="InterPro" id="IPR024740">
    <property type="entry name" value="Hen1_N"/>
</dbReference>
<evidence type="ECO:0000259" key="13">
    <source>
        <dbReference type="Pfam" id="PF12623"/>
    </source>
</evidence>
<name>A0A927NE39_9ACTN</name>
<dbReference type="GO" id="GO:0090486">
    <property type="term" value="F:small RNA 2'-O-methyltransferase activity"/>
    <property type="evidence" value="ECO:0007669"/>
    <property type="project" value="UniProtKB-EC"/>
</dbReference>
<proteinExistence type="inferred from homology"/>
<dbReference type="Gene3D" id="3.40.50.150">
    <property type="entry name" value="Vaccinia Virus protein VP39"/>
    <property type="match status" value="1"/>
</dbReference>
<dbReference type="PANTHER" id="PTHR21404">
    <property type="entry name" value="HEN1"/>
    <property type="match status" value="1"/>
</dbReference>
<reference evidence="14" key="1">
    <citation type="submission" date="2020-10" db="EMBL/GenBank/DDBJ databases">
        <title>Sequencing the genomes of 1000 actinobacteria strains.</title>
        <authorList>
            <person name="Klenk H.-P."/>
        </authorList>
    </citation>
    <scope>NUCLEOTIDE SEQUENCE</scope>
    <source>
        <strain evidence="14">DSM 45354</strain>
    </source>
</reference>
<organism evidence="14 15">
    <name type="scientific">Actinopolymorpha pittospori</name>
    <dbReference type="NCBI Taxonomy" id="648752"/>
    <lineage>
        <taxon>Bacteria</taxon>
        <taxon>Bacillati</taxon>
        <taxon>Actinomycetota</taxon>
        <taxon>Actinomycetes</taxon>
        <taxon>Propionibacteriales</taxon>
        <taxon>Actinopolymorphaceae</taxon>
        <taxon>Actinopolymorpha</taxon>
    </lineage>
</organism>
<evidence type="ECO:0000256" key="10">
    <source>
        <dbReference type="ARBA" id="ARBA00023158"/>
    </source>
</evidence>
<protein>
    <recommendedName>
        <fullName evidence="3">Small RNA 2'-O-methyltransferase</fullName>
        <ecNumber evidence="11">2.1.1.386</ecNumber>
    </recommendedName>
</protein>
<dbReference type="Gene3D" id="3.30.1610.20">
    <property type="entry name" value="Hen1, N-terminal domain"/>
    <property type="match status" value="1"/>
</dbReference>
<keyword evidence="6" id="KW-0949">S-adenosyl-L-methionine</keyword>
<evidence type="ECO:0000256" key="5">
    <source>
        <dbReference type="ARBA" id="ARBA00022679"/>
    </source>
</evidence>
<keyword evidence="5" id="KW-0808">Transferase</keyword>
<evidence type="ECO:0000256" key="6">
    <source>
        <dbReference type="ARBA" id="ARBA00022691"/>
    </source>
</evidence>
<dbReference type="CDD" id="cd02440">
    <property type="entry name" value="AdoMet_MTases"/>
    <property type="match status" value="1"/>
</dbReference>